<name>A0A0A8VH01_YERRU</name>
<dbReference type="Pfam" id="PF25963">
    <property type="entry name" value="Beta-barrel_AAEA"/>
    <property type="match status" value="1"/>
</dbReference>
<reference evidence="2" key="1">
    <citation type="journal article" date="2015" name="Genome Announc.">
        <title>Complete Genome Sequence of Yersinia ruckeri Strain CSF007-82, Etiologic Agent of Red Mouth Disease in Salmonid Fish.</title>
        <authorList>
            <person name="Nelson M.C."/>
            <person name="LaPatra S.E."/>
            <person name="Welch T.J."/>
            <person name="Graf J."/>
        </authorList>
    </citation>
    <scope>NUCLEOTIDE SEQUENCE</scope>
    <source>
        <strain evidence="2">CSF007-82</strain>
    </source>
</reference>
<feature type="domain" description="p-hydroxybenzoic acid efflux pump subunit AaeA-like beta-barrel" evidence="1">
    <location>
        <begin position="8"/>
        <end position="61"/>
    </location>
</feature>
<evidence type="ECO:0000313" key="2">
    <source>
        <dbReference type="EMBL" id="CEK27648.1"/>
    </source>
</evidence>
<proteinExistence type="predicted"/>
<dbReference type="EMBL" id="LN681231">
    <property type="protein sequence ID" value="CEK27648.1"/>
    <property type="molecule type" value="Genomic_DNA"/>
</dbReference>
<protein>
    <submittedName>
        <fullName evidence="2">Fusaric acid resistance protein fusE</fullName>
    </submittedName>
</protein>
<dbReference type="InterPro" id="IPR058634">
    <property type="entry name" value="AaeA-lik-b-barrel"/>
</dbReference>
<organism evidence="2">
    <name type="scientific">Yersinia ruckeri</name>
    <dbReference type="NCBI Taxonomy" id="29486"/>
    <lineage>
        <taxon>Bacteria</taxon>
        <taxon>Pseudomonadati</taxon>
        <taxon>Pseudomonadota</taxon>
        <taxon>Gammaproteobacteria</taxon>
        <taxon>Enterobacterales</taxon>
        <taxon>Yersiniaceae</taxon>
        <taxon>Yersinia</taxon>
    </lineage>
</organism>
<accession>A0A0A8VH01</accession>
<gene>
    <name evidence="2" type="ORF">CSF007_9475</name>
</gene>
<sequence length="66" mass="7854">MILVNTHAFYMMAYFEETQSRHIREGNRANIILYIRNIPLQREIEPIDRALYHQNINTHNNLSGTP</sequence>
<evidence type="ECO:0000259" key="1">
    <source>
        <dbReference type="Pfam" id="PF25963"/>
    </source>
</evidence>
<dbReference type="AlphaFoldDB" id="A0A0A8VH01"/>